<keyword evidence="5" id="KW-0067">ATP-binding</keyword>
<accession>A0ABR3GRF2</accession>
<keyword evidence="2 9" id="KW-0436">Ligase</keyword>
<evidence type="ECO:0000256" key="4">
    <source>
        <dbReference type="ARBA" id="ARBA00022741"/>
    </source>
</evidence>
<dbReference type="InterPro" id="IPR036565">
    <property type="entry name" value="Mur-like_cat_sf"/>
</dbReference>
<dbReference type="GO" id="GO:0008841">
    <property type="term" value="F:dihydrofolate synthase activity"/>
    <property type="evidence" value="ECO:0007669"/>
    <property type="project" value="UniProtKB-EC"/>
</dbReference>
<feature type="domain" description="Mur ligase central" evidence="8">
    <location>
        <begin position="90"/>
        <end position="236"/>
    </location>
</feature>
<name>A0ABR3GRF2_9PEZI</name>
<keyword evidence="6" id="KW-0460">Magnesium</keyword>
<evidence type="ECO:0000259" key="7">
    <source>
        <dbReference type="Pfam" id="PF02875"/>
    </source>
</evidence>
<gene>
    <name evidence="9" type="primary">FOL3</name>
    <name evidence="9" type="ORF">Q9L58_002425</name>
</gene>
<reference evidence="9 10" key="1">
    <citation type="submission" date="2024-02" db="EMBL/GenBank/DDBJ databases">
        <title>Discinaceae phylogenomics.</title>
        <authorList>
            <person name="Dirks A.C."/>
            <person name="James T.Y."/>
        </authorList>
    </citation>
    <scope>NUCLEOTIDE SEQUENCE [LARGE SCALE GENOMIC DNA]</scope>
    <source>
        <strain evidence="9 10">ACD0624</strain>
    </source>
</reference>
<evidence type="ECO:0000256" key="6">
    <source>
        <dbReference type="ARBA" id="ARBA00022842"/>
    </source>
</evidence>
<dbReference type="InterPro" id="IPR004101">
    <property type="entry name" value="Mur_ligase_C"/>
</dbReference>
<evidence type="ECO:0000256" key="5">
    <source>
        <dbReference type="ARBA" id="ARBA00022840"/>
    </source>
</evidence>
<dbReference type="PIRSF" id="PIRSF001563">
    <property type="entry name" value="Folylpolyglu_synth"/>
    <property type="match status" value="1"/>
</dbReference>
<evidence type="ECO:0000256" key="1">
    <source>
        <dbReference type="ARBA" id="ARBA00008276"/>
    </source>
</evidence>
<dbReference type="Proteomes" id="UP001447188">
    <property type="component" value="Unassembled WGS sequence"/>
</dbReference>
<comment type="caution">
    <text evidence="9">The sequence shown here is derived from an EMBL/GenBank/DDBJ whole genome shotgun (WGS) entry which is preliminary data.</text>
</comment>
<dbReference type="SUPFAM" id="SSF53244">
    <property type="entry name" value="MurD-like peptide ligases, peptide-binding domain"/>
    <property type="match status" value="1"/>
</dbReference>
<protein>
    <submittedName>
        <fullName evidence="9">Folylpolyglutamate synthase</fullName>
        <ecNumber evidence="9">6.3.2.12</ecNumber>
    </submittedName>
</protein>
<comment type="similarity">
    <text evidence="1">Belongs to the folylpolyglutamate synthase family.</text>
</comment>
<sequence length="401" mass="42425">MIDLGLKRISQLLQNQHRFPWDAIHGSVCAYISSVFHEAGIPCGRFTSPHLVDRWDCITLDGATVDKATFLAAEATVKATDAELGIGASNFEILTATAFEIFSRAKVDVAVVEVGMGGRLDSTNVFTSPLVTVITKIAMDHMGFLGSTLEEIAQEKAGIMKKGAPSVVDGSNTESVLSVLRQKATNIGAGKLVVSKPKILGNGSCEIETPAFGCQQFTSFLAGNHQPSNLSCAVNALSLARERFPAITPAAVYKGVGLTRWPGRLETVNVSSIPDGHKSILMDGAHNPEAADALAEYVNLHLRVLGKETIAWVLAISKGKDVEVMLRSLLKHGDHVFAVAFGPVDGMPWVMPTNPLEIVELAKAVVGDQGGTADAGSDVREALSMACRRVGEGNVVVAGSL</sequence>
<dbReference type="EC" id="6.3.2.12" evidence="9"/>
<dbReference type="Pfam" id="PF08245">
    <property type="entry name" value="Mur_ligase_M"/>
    <property type="match status" value="1"/>
</dbReference>
<dbReference type="PANTHER" id="PTHR11136">
    <property type="entry name" value="FOLYLPOLYGLUTAMATE SYNTHASE-RELATED"/>
    <property type="match status" value="1"/>
</dbReference>
<evidence type="ECO:0000256" key="2">
    <source>
        <dbReference type="ARBA" id="ARBA00022598"/>
    </source>
</evidence>
<dbReference type="NCBIfam" id="TIGR01499">
    <property type="entry name" value="folC"/>
    <property type="match status" value="1"/>
</dbReference>
<evidence type="ECO:0000256" key="3">
    <source>
        <dbReference type="ARBA" id="ARBA00022723"/>
    </source>
</evidence>
<dbReference type="InterPro" id="IPR001645">
    <property type="entry name" value="Folylpolyglutamate_synth"/>
</dbReference>
<organism evidence="9 10">
    <name type="scientific">Discina gigas</name>
    <dbReference type="NCBI Taxonomy" id="1032678"/>
    <lineage>
        <taxon>Eukaryota</taxon>
        <taxon>Fungi</taxon>
        <taxon>Dikarya</taxon>
        <taxon>Ascomycota</taxon>
        <taxon>Pezizomycotina</taxon>
        <taxon>Pezizomycetes</taxon>
        <taxon>Pezizales</taxon>
        <taxon>Discinaceae</taxon>
        <taxon>Discina</taxon>
    </lineage>
</organism>
<feature type="domain" description="Mur ligase C-terminal" evidence="7">
    <location>
        <begin position="263"/>
        <end position="397"/>
    </location>
</feature>
<dbReference type="InterPro" id="IPR013221">
    <property type="entry name" value="Mur_ligase_cen"/>
</dbReference>
<keyword evidence="3" id="KW-0479">Metal-binding</keyword>
<keyword evidence="4" id="KW-0547">Nucleotide-binding</keyword>
<evidence type="ECO:0000313" key="9">
    <source>
        <dbReference type="EMBL" id="KAL0638489.1"/>
    </source>
</evidence>
<dbReference type="InterPro" id="IPR036615">
    <property type="entry name" value="Mur_ligase_C_dom_sf"/>
</dbReference>
<evidence type="ECO:0000313" key="10">
    <source>
        <dbReference type="Proteomes" id="UP001447188"/>
    </source>
</evidence>
<keyword evidence="10" id="KW-1185">Reference proteome</keyword>
<proteinExistence type="inferred from homology"/>
<dbReference type="Gene3D" id="3.90.190.20">
    <property type="entry name" value="Mur ligase, C-terminal domain"/>
    <property type="match status" value="1"/>
</dbReference>
<dbReference type="Gene3D" id="3.40.1190.10">
    <property type="entry name" value="Mur-like, catalytic domain"/>
    <property type="match status" value="1"/>
</dbReference>
<dbReference type="PANTHER" id="PTHR11136:SF0">
    <property type="entry name" value="DIHYDROFOLATE SYNTHETASE-RELATED"/>
    <property type="match status" value="1"/>
</dbReference>
<dbReference type="Pfam" id="PF02875">
    <property type="entry name" value="Mur_ligase_C"/>
    <property type="match status" value="1"/>
</dbReference>
<evidence type="ECO:0000259" key="8">
    <source>
        <dbReference type="Pfam" id="PF08245"/>
    </source>
</evidence>
<dbReference type="EMBL" id="JBBBZM010000021">
    <property type="protein sequence ID" value="KAL0638489.1"/>
    <property type="molecule type" value="Genomic_DNA"/>
</dbReference>
<dbReference type="SUPFAM" id="SSF53623">
    <property type="entry name" value="MurD-like peptide ligases, catalytic domain"/>
    <property type="match status" value="1"/>
</dbReference>